<name>A0A387B7N4_9LACT</name>
<sequence length="78" mass="8955">MAVEIYTADAINLLYLYEKTGEYGDTTITFAEIKDYVEYIAKVRKIEIKSGKETEVDVERPLSILSSTFSKNIKRIDL</sequence>
<dbReference type="Proteomes" id="UP000269374">
    <property type="component" value="Chromosome"/>
</dbReference>
<evidence type="ECO:0000313" key="1">
    <source>
        <dbReference type="EMBL" id="AYF99794.1"/>
    </source>
</evidence>
<keyword evidence="2" id="KW-1185">Reference proteome</keyword>
<evidence type="ECO:0000313" key="2">
    <source>
        <dbReference type="Proteomes" id="UP000269374"/>
    </source>
</evidence>
<organism evidence="1 2">
    <name type="scientific">Lactococcus allomyrinae</name>
    <dbReference type="NCBI Taxonomy" id="2419773"/>
    <lineage>
        <taxon>Bacteria</taxon>
        <taxon>Bacillati</taxon>
        <taxon>Bacillota</taxon>
        <taxon>Bacilli</taxon>
        <taxon>Lactobacillales</taxon>
        <taxon>Streptococcaceae</taxon>
        <taxon>Lactococcus</taxon>
    </lineage>
</organism>
<reference evidence="1 2" key="1">
    <citation type="submission" date="2018-09" db="EMBL/GenBank/DDBJ databases">
        <title>Genome sequencing of strain 1JSPR-7.</title>
        <authorList>
            <person name="Heo J."/>
            <person name="Kim S.-J."/>
            <person name="Kwon S.-W."/>
        </authorList>
    </citation>
    <scope>NUCLEOTIDE SEQUENCE [LARGE SCALE GENOMIC DNA]</scope>
    <source>
        <strain evidence="1 2">1JSPR-7</strain>
    </source>
</reference>
<dbReference type="KEGG" id="lact:D7I46_01065"/>
<dbReference type="EMBL" id="CP032627">
    <property type="protein sequence ID" value="AYF99794.1"/>
    <property type="molecule type" value="Genomic_DNA"/>
</dbReference>
<dbReference type="AlphaFoldDB" id="A0A387B7N4"/>
<accession>A0A387B7N4</accession>
<protein>
    <submittedName>
        <fullName evidence="1">Uncharacterized protein</fullName>
    </submittedName>
</protein>
<gene>
    <name evidence="1" type="ORF">D7I46_01065</name>
</gene>
<dbReference type="RefSeq" id="WP_120771183.1">
    <property type="nucleotide sequence ID" value="NZ_CP032627.1"/>
</dbReference>
<proteinExistence type="predicted"/>